<keyword evidence="2" id="KW-1185">Reference proteome</keyword>
<sequence length="68" mass="7979">MGYIQANPDSDFTEPIEKLFMRQRRGRGHVGLFLSDKFPPIVGVAAQKRKARALWWMRWRCGSDRVLM</sequence>
<dbReference type="EMBL" id="BJUZ01000001">
    <property type="protein sequence ID" value="GEK92563.1"/>
    <property type="molecule type" value="Genomic_DNA"/>
</dbReference>
<protein>
    <submittedName>
        <fullName evidence="1">Uncharacterized protein</fullName>
    </submittedName>
</protein>
<dbReference type="AlphaFoldDB" id="A0A511AZ42"/>
<organism evidence="1 2">
    <name type="scientific">Gluconobacter wancherniae NBRC 103581</name>
    <dbReference type="NCBI Taxonomy" id="656744"/>
    <lineage>
        <taxon>Bacteria</taxon>
        <taxon>Pseudomonadati</taxon>
        <taxon>Pseudomonadota</taxon>
        <taxon>Alphaproteobacteria</taxon>
        <taxon>Acetobacterales</taxon>
        <taxon>Acetobacteraceae</taxon>
        <taxon>Gluconobacter</taxon>
    </lineage>
</organism>
<reference evidence="1 2" key="1">
    <citation type="submission" date="2019-07" db="EMBL/GenBank/DDBJ databases">
        <title>Whole genome shotgun sequence of Gluconobacter wancherniae NBRC 103581.</title>
        <authorList>
            <person name="Hosoyama A."/>
            <person name="Uohara A."/>
            <person name="Ohji S."/>
            <person name="Ichikawa N."/>
        </authorList>
    </citation>
    <scope>NUCLEOTIDE SEQUENCE [LARGE SCALE GENOMIC DNA]</scope>
    <source>
        <strain evidence="1 2">NBRC 103581</strain>
    </source>
</reference>
<evidence type="ECO:0000313" key="1">
    <source>
        <dbReference type="EMBL" id="GEK92563.1"/>
    </source>
</evidence>
<gene>
    <name evidence="1" type="ORF">GWA01_03330</name>
</gene>
<accession>A0A511AZ42</accession>
<proteinExistence type="predicted"/>
<name>A0A511AZ42_9PROT</name>
<evidence type="ECO:0000313" key="2">
    <source>
        <dbReference type="Proteomes" id="UP000321230"/>
    </source>
</evidence>
<dbReference type="Proteomes" id="UP000321230">
    <property type="component" value="Unassembled WGS sequence"/>
</dbReference>
<comment type="caution">
    <text evidence="1">The sequence shown here is derived from an EMBL/GenBank/DDBJ whole genome shotgun (WGS) entry which is preliminary data.</text>
</comment>